<protein>
    <submittedName>
        <fullName evidence="9">Major facilitator superfamily MFS_1</fullName>
    </submittedName>
</protein>
<feature type="transmembrane region" description="Helical" evidence="7">
    <location>
        <begin position="103"/>
        <end position="124"/>
    </location>
</feature>
<reference evidence="10" key="1">
    <citation type="journal article" date="2010" name="Stand. Genomic Sci.">
        <title>Complete genome sequence of Spirochaeta smaragdinae type strain (SEBR 4228).</title>
        <authorList>
            <person name="Mavromatis K."/>
            <person name="Yasawong M."/>
            <person name="Chertkov O."/>
            <person name="Lapidus A."/>
            <person name="Lucas S."/>
            <person name="Nolan M."/>
            <person name="Del Rio T.G."/>
            <person name="Tice H."/>
            <person name="Cheng J.F."/>
            <person name="Pitluck S."/>
            <person name="Liolios K."/>
            <person name="Ivanova N."/>
            <person name="Tapia R."/>
            <person name="Han C."/>
            <person name="Bruce D."/>
            <person name="Goodwin L."/>
            <person name="Pati A."/>
            <person name="Chen A."/>
            <person name="Palaniappan K."/>
            <person name="Land M."/>
            <person name="Hauser L."/>
            <person name="Chang Y.J."/>
            <person name="Jeffries C.D."/>
            <person name="Detter J.C."/>
            <person name="Rohde M."/>
            <person name="Brambilla E."/>
            <person name="Spring S."/>
            <person name="Goker M."/>
            <person name="Sikorski J."/>
            <person name="Woyke T."/>
            <person name="Bristow J."/>
            <person name="Eisen J.A."/>
            <person name="Markowitz V."/>
            <person name="Hugenholtz P."/>
            <person name="Klenk H.P."/>
            <person name="Kyrpides N.C."/>
        </authorList>
    </citation>
    <scope>NUCLEOTIDE SEQUENCE [LARGE SCALE GENOMIC DNA]</scope>
    <source>
        <strain evidence="10">DSM 11293 / JCM 15392 / SEBR 4228</strain>
    </source>
</reference>
<evidence type="ECO:0000259" key="8">
    <source>
        <dbReference type="PROSITE" id="PS50850"/>
    </source>
</evidence>
<feature type="transmembrane region" description="Helical" evidence="7">
    <location>
        <begin position="288"/>
        <end position="303"/>
    </location>
</feature>
<feature type="transmembrane region" description="Helical" evidence="7">
    <location>
        <begin position="346"/>
        <end position="364"/>
    </location>
</feature>
<keyword evidence="6 7" id="KW-0472">Membrane</keyword>
<dbReference type="InterPro" id="IPR011701">
    <property type="entry name" value="MFS"/>
</dbReference>
<dbReference type="PRINTS" id="PR01035">
    <property type="entry name" value="TCRTETA"/>
</dbReference>
<dbReference type="InterPro" id="IPR020846">
    <property type="entry name" value="MFS_dom"/>
</dbReference>
<dbReference type="HOGENOM" id="CLU_001265_57_3_12"/>
<feature type="transmembrane region" description="Helical" evidence="7">
    <location>
        <begin position="78"/>
        <end position="97"/>
    </location>
</feature>
<evidence type="ECO:0000256" key="7">
    <source>
        <dbReference type="SAM" id="Phobius"/>
    </source>
</evidence>
<dbReference type="OrthoDB" id="9793283at2"/>
<dbReference type="InterPro" id="IPR001958">
    <property type="entry name" value="Tet-R_TetA/multi-R_MdtG-like"/>
</dbReference>
<dbReference type="RefSeq" id="WP_013253141.1">
    <property type="nucleotide sequence ID" value="NC_014364.1"/>
</dbReference>
<sequence>MEHWQRNLYTVWFTQILSLTGFGFVLPFIPFFLQELGVTDPVELKQWVGWISAVPGISMGIAAPIWGALSDRYGRKLMMLRAMATGTIILAIMSTVQSPMSVLLLRLCQGFFTGTVTAAATLVAAGTPSDKLSSSLGLLASSTFIGYIIGPTIGGLSAEYLGYRVSFLIGSGVMLTSFILVLFLVREPKEGRKQRNKENGKRGISAFSEAVRALPWKQIGPLLIILFLLRAARSMPTPFLPIQVQLLRGKVEGAAAIMGAISGVIGLVTAISGILLGKLGDRHPRLKLISIFALAASILVLPASVMNSIMGFTIFFVAGSFFAGGLEPLMQSHLTSLTSAENRGTLFGIQTTVGSLGWAISPLIGSVLSIHFSIPSVFVAMSGFLLLASFVARINYKKHR</sequence>
<evidence type="ECO:0000256" key="3">
    <source>
        <dbReference type="ARBA" id="ARBA00022475"/>
    </source>
</evidence>
<feature type="domain" description="Major facilitator superfamily (MFS) profile" evidence="8">
    <location>
        <begin position="7"/>
        <end position="400"/>
    </location>
</feature>
<evidence type="ECO:0000313" key="10">
    <source>
        <dbReference type="Proteomes" id="UP000002318"/>
    </source>
</evidence>
<organism evidence="9 10">
    <name type="scientific">Sediminispirochaeta smaragdinae (strain DSM 11293 / JCM 15392 / SEBR 4228)</name>
    <name type="common">Spirochaeta smaragdinae</name>
    <dbReference type="NCBI Taxonomy" id="573413"/>
    <lineage>
        <taxon>Bacteria</taxon>
        <taxon>Pseudomonadati</taxon>
        <taxon>Spirochaetota</taxon>
        <taxon>Spirochaetia</taxon>
        <taxon>Spirochaetales</taxon>
        <taxon>Spirochaetaceae</taxon>
        <taxon>Sediminispirochaeta</taxon>
    </lineage>
</organism>
<feature type="transmembrane region" description="Helical" evidence="7">
    <location>
        <begin position="214"/>
        <end position="233"/>
    </location>
</feature>
<evidence type="ECO:0000313" key="9">
    <source>
        <dbReference type="EMBL" id="ADK79677.1"/>
    </source>
</evidence>
<accession>E1RBE7</accession>
<dbReference type="AlphaFoldDB" id="E1RBE7"/>
<evidence type="ECO:0000256" key="4">
    <source>
        <dbReference type="ARBA" id="ARBA00022692"/>
    </source>
</evidence>
<dbReference type="GO" id="GO:0022857">
    <property type="term" value="F:transmembrane transporter activity"/>
    <property type="evidence" value="ECO:0007669"/>
    <property type="project" value="InterPro"/>
</dbReference>
<keyword evidence="2" id="KW-0813">Transport</keyword>
<evidence type="ECO:0000256" key="6">
    <source>
        <dbReference type="ARBA" id="ARBA00023136"/>
    </source>
</evidence>
<dbReference type="Gene3D" id="1.20.1250.20">
    <property type="entry name" value="MFS general substrate transporter like domains"/>
    <property type="match status" value="1"/>
</dbReference>
<dbReference type="PROSITE" id="PS50850">
    <property type="entry name" value="MFS"/>
    <property type="match status" value="1"/>
</dbReference>
<evidence type="ECO:0000256" key="1">
    <source>
        <dbReference type="ARBA" id="ARBA00004651"/>
    </source>
</evidence>
<evidence type="ECO:0000256" key="2">
    <source>
        <dbReference type="ARBA" id="ARBA00022448"/>
    </source>
</evidence>
<evidence type="ECO:0000256" key="5">
    <source>
        <dbReference type="ARBA" id="ARBA00022989"/>
    </source>
</evidence>
<dbReference type="PANTHER" id="PTHR43414:SF6">
    <property type="entry name" value="MULTIDRUG RESISTANCE PROTEIN MDTG"/>
    <property type="match status" value="1"/>
</dbReference>
<keyword evidence="4 7" id="KW-0812">Transmembrane</keyword>
<feature type="transmembrane region" description="Helical" evidence="7">
    <location>
        <begin position="309"/>
        <end position="326"/>
    </location>
</feature>
<keyword evidence="10" id="KW-1185">Reference proteome</keyword>
<feature type="transmembrane region" description="Helical" evidence="7">
    <location>
        <begin position="136"/>
        <end position="153"/>
    </location>
</feature>
<dbReference type="Pfam" id="PF07690">
    <property type="entry name" value="MFS_1"/>
    <property type="match status" value="1"/>
</dbReference>
<dbReference type="EMBL" id="CP002116">
    <property type="protein sequence ID" value="ADK79677.1"/>
    <property type="molecule type" value="Genomic_DNA"/>
</dbReference>
<feature type="transmembrane region" description="Helical" evidence="7">
    <location>
        <begin position="253"/>
        <end position="276"/>
    </location>
</feature>
<name>E1RBE7_SEDSS</name>
<comment type="subcellular location">
    <subcellularLocation>
        <location evidence="1">Cell membrane</location>
        <topology evidence="1">Multi-pass membrane protein</topology>
    </subcellularLocation>
</comment>
<dbReference type="STRING" id="573413.Spirs_0531"/>
<dbReference type="GO" id="GO:0005886">
    <property type="term" value="C:plasma membrane"/>
    <property type="evidence" value="ECO:0007669"/>
    <property type="project" value="UniProtKB-SubCell"/>
</dbReference>
<dbReference type="eggNOG" id="COG2814">
    <property type="taxonomic scope" value="Bacteria"/>
</dbReference>
<gene>
    <name evidence="9" type="ordered locus">Spirs_0531</name>
</gene>
<dbReference type="SUPFAM" id="SSF103473">
    <property type="entry name" value="MFS general substrate transporter"/>
    <property type="match status" value="1"/>
</dbReference>
<dbReference type="PANTHER" id="PTHR43414">
    <property type="entry name" value="MULTIDRUG RESISTANCE PROTEIN MDTG"/>
    <property type="match status" value="1"/>
</dbReference>
<dbReference type="Proteomes" id="UP000002318">
    <property type="component" value="Chromosome"/>
</dbReference>
<feature type="transmembrane region" description="Helical" evidence="7">
    <location>
        <begin position="12"/>
        <end position="32"/>
    </location>
</feature>
<keyword evidence="3" id="KW-1003">Cell membrane</keyword>
<feature type="transmembrane region" description="Helical" evidence="7">
    <location>
        <begin position="165"/>
        <end position="185"/>
    </location>
</feature>
<feature type="transmembrane region" description="Helical" evidence="7">
    <location>
        <begin position="370"/>
        <end position="392"/>
    </location>
</feature>
<dbReference type="InterPro" id="IPR036259">
    <property type="entry name" value="MFS_trans_sf"/>
</dbReference>
<proteinExistence type="predicted"/>
<dbReference type="KEGG" id="ssm:Spirs_0531"/>
<keyword evidence="5 7" id="KW-1133">Transmembrane helix</keyword>
<feature type="transmembrane region" description="Helical" evidence="7">
    <location>
        <begin position="47"/>
        <end position="66"/>
    </location>
</feature>